<reference evidence="1 2" key="1">
    <citation type="journal article" date="2014" name="Mol. Biol. Evol.">
        <title>Massive expansion of Ubiquitination-related gene families within the Chlamydiae.</title>
        <authorList>
            <person name="Domman D."/>
            <person name="Collingro A."/>
            <person name="Lagkouvardos I."/>
            <person name="Gehre L."/>
            <person name="Weinmaier T."/>
            <person name="Rattei T."/>
            <person name="Subtil A."/>
            <person name="Horn M."/>
        </authorList>
    </citation>
    <scope>NUCLEOTIDE SEQUENCE [LARGE SCALE GENOMIC DNA]</scope>
    <source>
        <strain evidence="1 2">OEW1</strain>
    </source>
</reference>
<evidence type="ECO:0000313" key="1">
    <source>
        <dbReference type="EMBL" id="KIA76228.1"/>
    </source>
</evidence>
<dbReference type="AlphaFoldDB" id="A0A0C1E7V9"/>
<accession>A0A0C1E7V9</accession>
<dbReference type="PATRIC" id="fig|83552.4.peg.2678"/>
<dbReference type="EMBL" id="JSAM01000127">
    <property type="protein sequence ID" value="KIA76228.1"/>
    <property type="molecule type" value="Genomic_DNA"/>
</dbReference>
<organism evidence="1 2">
    <name type="scientific">Parachlamydia acanthamoebae</name>
    <dbReference type="NCBI Taxonomy" id="83552"/>
    <lineage>
        <taxon>Bacteria</taxon>
        <taxon>Pseudomonadati</taxon>
        <taxon>Chlamydiota</taxon>
        <taxon>Chlamydiia</taxon>
        <taxon>Parachlamydiales</taxon>
        <taxon>Parachlamydiaceae</taxon>
        <taxon>Parachlamydia</taxon>
    </lineage>
</organism>
<sequence length="230" mass="27022">MMHYFIDGYNLMFRVLRVGDNLALQREKIIEDLHTKIAALNLNVTLVFDAQYQLGETSRTHYKQLEIIFSSTGETADEFIISELKIRKSPFQCTVVTSDKKLAWLSRLQAAKTETVEEFIGWLNKRYANRGRRRILPRLQLEKKQITPPKKVPTEPLPAVQAEDCFSYYLNAFQKNLEKLIAENPPKRKKASLKKDKQIQEEQVRLESDYSRWERLFNERLKEIKKSDGV</sequence>
<dbReference type="PANTHER" id="PTHR34547">
    <property type="entry name" value="YACP-LIKE NYN DOMAIN PROTEIN"/>
    <property type="match status" value="1"/>
</dbReference>
<evidence type="ECO:0000313" key="2">
    <source>
        <dbReference type="Proteomes" id="UP000031307"/>
    </source>
</evidence>
<proteinExistence type="predicted"/>
<dbReference type="Proteomes" id="UP000031307">
    <property type="component" value="Unassembled WGS sequence"/>
</dbReference>
<protein>
    <recommendedName>
        <fullName evidence="3">YacP-like NYN domain protein</fullName>
    </recommendedName>
</protein>
<comment type="caution">
    <text evidence="1">The sequence shown here is derived from an EMBL/GenBank/DDBJ whole genome shotgun (WGS) entry which is preliminary data.</text>
</comment>
<dbReference type="InterPro" id="IPR010298">
    <property type="entry name" value="YacP-like"/>
</dbReference>
<gene>
    <name evidence="1" type="ORF">DB43_AQ00340</name>
</gene>
<evidence type="ECO:0008006" key="3">
    <source>
        <dbReference type="Google" id="ProtNLM"/>
    </source>
</evidence>
<dbReference type="Pfam" id="PF05991">
    <property type="entry name" value="NYN_YacP"/>
    <property type="match status" value="1"/>
</dbReference>
<dbReference type="PANTHER" id="PTHR34547:SF1">
    <property type="entry name" value="YACP-LIKE NYN DOMAIN PROTEIN"/>
    <property type="match status" value="1"/>
</dbReference>
<name>A0A0C1E7V9_9BACT</name>